<protein>
    <recommendedName>
        <fullName evidence="2">Alginate export domain-containing protein</fullName>
    </recommendedName>
</protein>
<evidence type="ECO:0000313" key="3">
    <source>
        <dbReference type="EMBL" id="QDU83901.1"/>
    </source>
</evidence>
<proteinExistence type="predicted"/>
<keyword evidence="4" id="KW-1185">Reference proteome</keyword>
<evidence type="ECO:0000259" key="2">
    <source>
        <dbReference type="Pfam" id="PF13372"/>
    </source>
</evidence>
<keyword evidence="1" id="KW-0732">Signal</keyword>
<organism evidence="3 4">
    <name type="scientific">Rohdeia mirabilis</name>
    <dbReference type="NCBI Taxonomy" id="2528008"/>
    <lineage>
        <taxon>Bacteria</taxon>
        <taxon>Pseudomonadati</taxon>
        <taxon>Planctomycetota</taxon>
        <taxon>Planctomycetia</taxon>
        <taxon>Planctomycetia incertae sedis</taxon>
        <taxon>Rohdeia</taxon>
    </lineage>
</organism>
<name>A0A518CXE3_9BACT</name>
<dbReference type="Proteomes" id="UP000319342">
    <property type="component" value="Chromosome"/>
</dbReference>
<evidence type="ECO:0000313" key="4">
    <source>
        <dbReference type="Proteomes" id="UP000319342"/>
    </source>
</evidence>
<feature type="domain" description="Alginate export" evidence="2">
    <location>
        <begin position="53"/>
        <end position="292"/>
    </location>
</feature>
<dbReference type="InterPro" id="IPR023614">
    <property type="entry name" value="Porin_dom_sf"/>
</dbReference>
<dbReference type="EMBL" id="CP036290">
    <property type="protein sequence ID" value="QDU83901.1"/>
    <property type="molecule type" value="Genomic_DNA"/>
</dbReference>
<sequence precursor="true">MTPSSRIPRQLAAVASGLLASAVLAAPAPAQDARASGPLAEFLDATRGAEVWLEIRARHEDFRDAAFPERSRASTVRTAFGLRTASFRGLRFGAELENTTVVGSERFYDGLNDFTDRPLVLDPEGTTLNRVFASFEDASGVSLEVGRLRYTLHDGRFLGPDPWRQNDQVFDGAVLRGRALDLLDLEYAYFGAVNRPSGDDAPNGRSTMNTHVFDVTHRRGAALEASAFLVHIDLDETGEPAPKTLGVRVAGELDLAPRHLAHYRAELARQRGDDGTGRDINASRAALELGWEVVLGRAGRVTLRTGVERLGASSGAGDAPFITPLASANDFNGWIDRFVVTPDDGLVDRYVGASYTIDQVELTATWHDFAADRGGADYGSEWNVGLTWRPIPELELSGAVADYTARGFETDATSVAVWASFTP</sequence>
<reference evidence="3 4" key="1">
    <citation type="submission" date="2019-02" db="EMBL/GenBank/DDBJ databases">
        <title>Deep-cultivation of Planctomycetes and their phenomic and genomic characterization uncovers novel biology.</title>
        <authorList>
            <person name="Wiegand S."/>
            <person name="Jogler M."/>
            <person name="Boedeker C."/>
            <person name="Pinto D."/>
            <person name="Vollmers J."/>
            <person name="Rivas-Marin E."/>
            <person name="Kohn T."/>
            <person name="Peeters S.H."/>
            <person name="Heuer A."/>
            <person name="Rast P."/>
            <person name="Oberbeckmann S."/>
            <person name="Bunk B."/>
            <person name="Jeske O."/>
            <person name="Meyerdierks A."/>
            <person name="Storesund J.E."/>
            <person name="Kallscheuer N."/>
            <person name="Luecker S."/>
            <person name="Lage O.M."/>
            <person name="Pohl T."/>
            <person name="Merkel B.J."/>
            <person name="Hornburger P."/>
            <person name="Mueller R.-W."/>
            <person name="Bruemmer F."/>
            <person name="Labrenz M."/>
            <person name="Spormann A.M."/>
            <person name="Op den Camp H."/>
            <person name="Overmann J."/>
            <person name="Amann R."/>
            <person name="Jetten M.S.M."/>
            <person name="Mascher T."/>
            <person name="Medema M.H."/>
            <person name="Devos D.P."/>
            <person name="Kaster A.-K."/>
            <person name="Ovreas L."/>
            <person name="Rohde M."/>
            <person name="Galperin M.Y."/>
            <person name="Jogler C."/>
        </authorList>
    </citation>
    <scope>NUCLEOTIDE SEQUENCE [LARGE SCALE GENOMIC DNA]</scope>
    <source>
        <strain evidence="3 4">Pla163</strain>
    </source>
</reference>
<dbReference type="Gene3D" id="2.40.160.10">
    <property type="entry name" value="Porin"/>
    <property type="match status" value="1"/>
</dbReference>
<feature type="signal peptide" evidence="1">
    <location>
        <begin position="1"/>
        <end position="25"/>
    </location>
</feature>
<evidence type="ECO:0000256" key="1">
    <source>
        <dbReference type="SAM" id="SignalP"/>
    </source>
</evidence>
<dbReference type="Pfam" id="PF13372">
    <property type="entry name" value="Alginate_exp"/>
    <property type="match status" value="1"/>
</dbReference>
<dbReference type="AlphaFoldDB" id="A0A518CXE3"/>
<dbReference type="RefSeq" id="WP_419186330.1">
    <property type="nucleotide sequence ID" value="NZ_CP036290.1"/>
</dbReference>
<gene>
    <name evidence="3" type="ORF">Pla163_10020</name>
</gene>
<dbReference type="InterPro" id="IPR025388">
    <property type="entry name" value="Alginate_export_dom"/>
</dbReference>
<accession>A0A518CXE3</accession>
<feature type="chain" id="PRO_5022066999" description="Alginate export domain-containing protein" evidence="1">
    <location>
        <begin position="26"/>
        <end position="423"/>
    </location>
</feature>